<dbReference type="Pfam" id="PF00005">
    <property type="entry name" value="ABC_tran"/>
    <property type="match status" value="1"/>
</dbReference>
<dbReference type="PANTHER" id="PTHR42939">
    <property type="entry name" value="ABC TRANSPORTER ATP-BINDING PROTEIN ALBC-RELATED"/>
    <property type="match status" value="1"/>
</dbReference>
<evidence type="ECO:0000259" key="4">
    <source>
        <dbReference type="PROSITE" id="PS50893"/>
    </source>
</evidence>
<keyword evidence="2" id="KW-0547">Nucleotide-binding</keyword>
<comment type="caution">
    <text evidence="5">The sequence shown here is derived from an EMBL/GenBank/DDBJ whole genome shotgun (WGS) entry which is preliminary data.</text>
</comment>
<evidence type="ECO:0000256" key="1">
    <source>
        <dbReference type="ARBA" id="ARBA00022448"/>
    </source>
</evidence>
<dbReference type="STRING" id="1265846.PROCOU_16779"/>
<name>A0A4R6ZIH0_9LIST</name>
<dbReference type="InterPro" id="IPR051782">
    <property type="entry name" value="ABC_Transporter_VariousFunc"/>
</dbReference>
<dbReference type="InterPro" id="IPR003593">
    <property type="entry name" value="AAA+_ATPase"/>
</dbReference>
<dbReference type="OrthoDB" id="1689883at2"/>
<dbReference type="InterPro" id="IPR003439">
    <property type="entry name" value="ABC_transporter-like_ATP-bd"/>
</dbReference>
<dbReference type="PANTHER" id="PTHR42939:SF1">
    <property type="entry name" value="ABC TRANSPORTER ATP-BINDING PROTEIN ALBC-RELATED"/>
    <property type="match status" value="1"/>
</dbReference>
<dbReference type="PROSITE" id="PS50893">
    <property type="entry name" value="ABC_TRANSPORTER_2"/>
    <property type="match status" value="1"/>
</dbReference>
<dbReference type="GO" id="GO:0005524">
    <property type="term" value="F:ATP binding"/>
    <property type="evidence" value="ECO:0007669"/>
    <property type="project" value="UniProtKB-KW"/>
</dbReference>
<evidence type="ECO:0000313" key="6">
    <source>
        <dbReference type="Proteomes" id="UP000295558"/>
    </source>
</evidence>
<dbReference type="Proteomes" id="UP000295558">
    <property type="component" value="Unassembled WGS sequence"/>
</dbReference>
<dbReference type="AlphaFoldDB" id="A0A4R6ZIH0"/>
<accession>A0A4R6ZIH0</accession>
<reference evidence="5 6" key="1">
    <citation type="submission" date="2019-03" db="EMBL/GenBank/DDBJ databases">
        <title>Genomic Encyclopedia of Type Strains, Phase III (KMG-III): the genomes of soil and plant-associated and newly described type strains.</title>
        <authorList>
            <person name="Whitman W."/>
        </authorList>
    </citation>
    <scope>NUCLEOTIDE SEQUENCE [LARGE SCALE GENOMIC DNA]</scope>
    <source>
        <strain evidence="5 6">CECT 7972</strain>
    </source>
</reference>
<evidence type="ECO:0000256" key="2">
    <source>
        <dbReference type="ARBA" id="ARBA00022741"/>
    </source>
</evidence>
<dbReference type="GO" id="GO:0016887">
    <property type="term" value="F:ATP hydrolysis activity"/>
    <property type="evidence" value="ECO:0007669"/>
    <property type="project" value="InterPro"/>
</dbReference>
<sequence length="210" mass="24112">MLEIINLEKKYKNQTILSNFNMKLDYPGIIFFLGKNGAGKTTFFNCIMGFEDYQGKIVKPNRIATVLDASHLYGNLNGLDNIFLLIGRNLLQEEKTILQKYIDENVLKRKVRSYSLGQKKILAILIALFTKPELLILDEVSNGLDYETGKLVKRLMLSCKNEMLILVCGHQFDFYNQILDEVFVINGGTLVQIDRNAFTDLEHAYEKYVV</sequence>
<keyword evidence="3 5" id="KW-0067">ATP-binding</keyword>
<dbReference type="Gene3D" id="3.40.50.300">
    <property type="entry name" value="P-loop containing nucleotide triphosphate hydrolases"/>
    <property type="match status" value="1"/>
</dbReference>
<evidence type="ECO:0000256" key="3">
    <source>
        <dbReference type="ARBA" id="ARBA00022840"/>
    </source>
</evidence>
<keyword evidence="1" id="KW-0813">Transport</keyword>
<protein>
    <submittedName>
        <fullName evidence="5">ABC-2 type transport system ATP-binding protein</fullName>
    </submittedName>
</protein>
<dbReference type="RefSeq" id="WP_133620966.1">
    <property type="nucleotide sequence ID" value="NZ_SNZK01000011.1"/>
</dbReference>
<proteinExistence type="predicted"/>
<gene>
    <name evidence="5" type="ORF">DFP96_111102</name>
</gene>
<dbReference type="EMBL" id="SNZK01000011">
    <property type="protein sequence ID" value="TDR51794.1"/>
    <property type="molecule type" value="Genomic_DNA"/>
</dbReference>
<keyword evidence="6" id="KW-1185">Reference proteome</keyword>
<dbReference type="SMART" id="SM00382">
    <property type="entry name" value="AAA"/>
    <property type="match status" value="1"/>
</dbReference>
<organism evidence="5 6">
    <name type="scientific">Listeria rocourtiae</name>
    <dbReference type="NCBI Taxonomy" id="647910"/>
    <lineage>
        <taxon>Bacteria</taxon>
        <taxon>Bacillati</taxon>
        <taxon>Bacillota</taxon>
        <taxon>Bacilli</taxon>
        <taxon>Bacillales</taxon>
        <taxon>Listeriaceae</taxon>
        <taxon>Listeria</taxon>
    </lineage>
</organism>
<dbReference type="InterPro" id="IPR027417">
    <property type="entry name" value="P-loop_NTPase"/>
</dbReference>
<feature type="domain" description="ABC transporter" evidence="4">
    <location>
        <begin position="2"/>
        <end position="210"/>
    </location>
</feature>
<evidence type="ECO:0000313" key="5">
    <source>
        <dbReference type="EMBL" id="TDR51794.1"/>
    </source>
</evidence>
<dbReference type="SUPFAM" id="SSF52540">
    <property type="entry name" value="P-loop containing nucleoside triphosphate hydrolases"/>
    <property type="match status" value="1"/>
</dbReference>